<dbReference type="PROSITE" id="PS50983">
    <property type="entry name" value="FE_B12_PBP"/>
    <property type="match status" value="1"/>
</dbReference>
<organism evidence="4 5">
    <name type="scientific">Oryzomonas japonica</name>
    <dbReference type="NCBI Taxonomy" id="2603858"/>
    <lineage>
        <taxon>Bacteria</taxon>
        <taxon>Pseudomonadati</taxon>
        <taxon>Thermodesulfobacteriota</taxon>
        <taxon>Desulfuromonadia</taxon>
        <taxon>Geobacterales</taxon>
        <taxon>Geobacteraceae</taxon>
        <taxon>Oryzomonas</taxon>
    </lineage>
</organism>
<dbReference type="PANTHER" id="PTHR30535:SF34">
    <property type="entry name" value="MOLYBDATE-BINDING PROTEIN MOLA"/>
    <property type="match status" value="1"/>
</dbReference>
<evidence type="ECO:0000313" key="4">
    <source>
        <dbReference type="EMBL" id="KAB0665713.1"/>
    </source>
</evidence>
<feature type="chain" id="PRO_5029810468" evidence="2">
    <location>
        <begin position="25"/>
        <end position="290"/>
    </location>
</feature>
<evidence type="ECO:0000256" key="2">
    <source>
        <dbReference type="SAM" id="SignalP"/>
    </source>
</evidence>
<evidence type="ECO:0000256" key="1">
    <source>
        <dbReference type="ARBA" id="ARBA00022729"/>
    </source>
</evidence>
<feature type="domain" description="Fe/B12 periplasmic-binding" evidence="3">
    <location>
        <begin position="34"/>
        <end position="290"/>
    </location>
</feature>
<gene>
    <name evidence="4" type="ORF">F6V25_08325</name>
</gene>
<name>A0A7J4ZRG4_9BACT</name>
<dbReference type="InterPro" id="IPR002491">
    <property type="entry name" value="ABC_transptr_periplasmic_BD"/>
</dbReference>
<dbReference type="SUPFAM" id="SSF53807">
    <property type="entry name" value="Helical backbone' metal receptor"/>
    <property type="match status" value="1"/>
</dbReference>
<evidence type="ECO:0000313" key="5">
    <source>
        <dbReference type="Proteomes" id="UP000420562"/>
    </source>
</evidence>
<dbReference type="AlphaFoldDB" id="A0A7J4ZRG4"/>
<dbReference type="EMBL" id="VZQZ01000004">
    <property type="protein sequence ID" value="KAB0665713.1"/>
    <property type="molecule type" value="Genomic_DNA"/>
</dbReference>
<dbReference type="NCBIfam" id="NF038402">
    <property type="entry name" value="TroA_like"/>
    <property type="match status" value="1"/>
</dbReference>
<accession>A0A7J4ZRG4</accession>
<comment type="caution">
    <text evidence="4">The sequence shown here is derived from an EMBL/GenBank/DDBJ whole genome shotgun (WGS) entry which is preliminary data.</text>
</comment>
<sequence>MARKLCGVTRWALCLLVLCGWHRAAYCTPRPPQRIVSLAPAMTEIMFSLGVGERIVGVTTVCDRPDAARSKAKVGGMANPSIEAIAALKPDLVVMTSDGNPKAVAERLARLGIRTYVFTSRRLTELPGGIREMGRALGASPAANRLAGQLETAIRDVAASHWGKPPQTGAGGGGRKAIFVIWPSPLIVAGPGTILDDAMRMSGLHNIAADAKAAYPRFSLEAVIERRPDVILIGKGHDDMRALSKGFLKSIGMLEAVQKGRVCFMDDALYRPGPRIPTGLAELDRCGRMP</sequence>
<dbReference type="PANTHER" id="PTHR30535">
    <property type="entry name" value="VITAMIN B12-BINDING PROTEIN"/>
    <property type="match status" value="1"/>
</dbReference>
<feature type="signal peptide" evidence="2">
    <location>
        <begin position="1"/>
        <end position="24"/>
    </location>
</feature>
<protein>
    <submittedName>
        <fullName evidence="4">ABC transporter substrate-binding protein</fullName>
    </submittedName>
</protein>
<dbReference type="GO" id="GO:0071281">
    <property type="term" value="P:cellular response to iron ion"/>
    <property type="evidence" value="ECO:0007669"/>
    <property type="project" value="TreeGrafter"/>
</dbReference>
<keyword evidence="5" id="KW-1185">Reference proteome</keyword>
<proteinExistence type="predicted"/>
<dbReference type="RefSeq" id="WP_151128151.1">
    <property type="nucleotide sequence ID" value="NZ_VZQZ01000004.1"/>
</dbReference>
<dbReference type="Gene3D" id="3.40.50.1980">
    <property type="entry name" value="Nitrogenase molybdenum iron protein domain"/>
    <property type="match status" value="2"/>
</dbReference>
<keyword evidence="1 2" id="KW-0732">Signal</keyword>
<evidence type="ECO:0000259" key="3">
    <source>
        <dbReference type="PROSITE" id="PS50983"/>
    </source>
</evidence>
<reference evidence="4 5" key="1">
    <citation type="submission" date="2019-09" db="EMBL/GenBank/DDBJ databases">
        <title>Geobacter sp. Red96, a novel strain isolated from paddy soil.</title>
        <authorList>
            <person name="Xu Z."/>
            <person name="Masuda Y."/>
            <person name="Itoh H."/>
            <person name="Senoo K."/>
        </authorList>
    </citation>
    <scope>NUCLEOTIDE SEQUENCE [LARGE SCALE GENOMIC DNA]</scope>
    <source>
        <strain evidence="4 5">Red96</strain>
    </source>
</reference>
<dbReference type="Pfam" id="PF01497">
    <property type="entry name" value="Peripla_BP_2"/>
    <property type="match status" value="1"/>
</dbReference>
<dbReference type="InterPro" id="IPR050902">
    <property type="entry name" value="ABC_Transporter_SBP"/>
</dbReference>
<dbReference type="Proteomes" id="UP000420562">
    <property type="component" value="Unassembled WGS sequence"/>
</dbReference>
<dbReference type="InterPro" id="IPR054828">
    <property type="entry name" value="Vit_B12_bind_prot"/>
</dbReference>